<accession>A0A1W1EER0</accession>
<evidence type="ECO:0000256" key="1">
    <source>
        <dbReference type="SAM" id="Coils"/>
    </source>
</evidence>
<protein>
    <submittedName>
        <fullName evidence="2">Uncharacterized protein</fullName>
    </submittedName>
</protein>
<sequence>MKFLYISICLVTLLSADWTSDIVEKSNKIYNETKDKTILLYKENTQAVPLSKDEKMAKVWDSVYPDIEKSTEYIDKFNNAPESAWIGEDKEDIQKEINERFEMIINALIEDDLLVYKTKMNSLKKKISENKSNILKYREKRVGAPKSSSIYTTKSDFDDKISETKKENIILKNEIRIIKDKLKNNFKEIGVNLSSEQIDLLLTRVDGDDIIQISLVMKTLENITNQIMLLMKESKEELTQAKKYYGMHQVLLEMVVYIQQRYIDKCNNVYIPKIDKMIVDSASMMENTKRLKNLEEDTRRRAVYDHNLKAQALTNEVSILYKKDIISSKNKMIEAQKIAKDNLTLSKNTYETVMLSADLFALIEESKLMFEEVSKIQVPNLVPFENIQMEQKYKELTASLKK</sequence>
<keyword evidence="1" id="KW-0175">Coiled coil</keyword>
<gene>
    <name evidence="2" type="ORF">MNB_SV-5-1518</name>
</gene>
<reference evidence="2" key="1">
    <citation type="submission" date="2016-10" db="EMBL/GenBank/DDBJ databases">
        <authorList>
            <person name="de Groot N.N."/>
        </authorList>
    </citation>
    <scope>NUCLEOTIDE SEQUENCE</scope>
</reference>
<dbReference type="AlphaFoldDB" id="A0A1W1EER0"/>
<evidence type="ECO:0000313" key="2">
    <source>
        <dbReference type="EMBL" id="SFZ98535.1"/>
    </source>
</evidence>
<feature type="coiled-coil region" evidence="1">
    <location>
        <begin position="120"/>
        <end position="181"/>
    </location>
</feature>
<proteinExistence type="predicted"/>
<name>A0A1W1EER0_9ZZZZ</name>
<dbReference type="EMBL" id="FPKX01000055">
    <property type="protein sequence ID" value="SFZ98535.1"/>
    <property type="molecule type" value="Genomic_DNA"/>
</dbReference>
<organism evidence="2">
    <name type="scientific">hydrothermal vent metagenome</name>
    <dbReference type="NCBI Taxonomy" id="652676"/>
    <lineage>
        <taxon>unclassified sequences</taxon>
        <taxon>metagenomes</taxon>
        <taxon>ecological metagenomes</taxon>
    </lineage>
</organism>